<keyword evidence="1" id="KW-0067">ATP-binding</keyword>
<feature type="binding site" evidence="1">
    <location>
        <position position="65"/>
    </location>
    <ligand>
        <name>ATP</name>
        <dbReference type="ChEBI" id="CHEBI:30616"/>
    </ligand>
</feature>
<evidence type="ECO:0000256" key="2">
    <source>
        <dbReference type="SAM" id="MobiDB-lite"/>
    </source>
</evidence>
<proteinExistence type="predicted"/>
<dbReference type="Gene3D" id="3.30.200.20">
    <property type="entry name" value="Phosphorylase Kinase, domain 1"/>
    <property type="match status" value="1"/>
</dbReference>
<dbReference type="PROSITE" id="PS00107">
    <property type="entry name" value="PROTEIN_KINASE_ATP"/>
    <property type="match status" value="1"/>
</dbReference>
<dbReference type="EMBL" id="JBHTIR010002953">
    <property type="protein sequence ID" value="MFD0854457.1"/>
    <property type="molecule type" value="Genomic_DNA"/>
</dbReference>
<evidence type="ECO:0000313" key="4">
    <source>
        <dbReference type="Proteomes" id="UP001597083"/>
    </source>
</evidence>
<feature type="region of interest" description="Disordered" evidence="2">
    <location>
        <begin position="1"/>
        <end position="25"/>
    </location>
</feature>
<feature type="non-terminal residue" evidence="3">
    <location>
        <position position="109"/>
    </location>
</feature>
<evidence type="ECO:0008006" key="5">
    <source>
        <dbReference type="Google" id="ProtNLM"/>
    </source>
</evidence>
<dbReference type="InterPro" id="IPR017441">
    <property type="entry name" value="Protein_kinase_ATP_BS"/>
</dbReference>
<reference evidence="4" key="1">
    <citation type="journal article" date="2019" name="Int. J. Syst. Evol. Microbiol.">
        <title>The Global Catalogue of Microorganisms (GCM) 10K type strain sequencing project: providing services to taxonomists for standard genome sequencing and annotation.</title>
        <authorList>
            <consortium name="The Broad Institute Genomics Platform"/>
            <consortium name="The Broad Institute Genome Sequencing Center for Infectious Disease"/>
            <person name="Wu L."/>
            <person name="Ma J."/>
        </authorList>
    </citation>
    <scope>NUCLEOTIDE SEQUENCE [LARGE SCALE GENOMIC DNA]</scope>
    <source>
        <strain evidence="4">JCM 31696</strain>
    </source>
</reference>
<dbReference type="InterPro" id="IPR011009">
    <property type="entry name" value="Kinase-like_dom_sf"/>
</dbReference>
<name>A0ABW3CKC9_9ACTN</name>
<keyword evidence="1" id="KW-0547">Nucleotide-binding</keyword>
<comment type="caution">
    <text evidence="3">The sequence shown here is derived from an EMBL/GenBank/DDBJ whole genome shotgun (WGS) entry which is preliminary data.</text>
</comment>
<organism evidence="3 4">
    <name type="scientific">Actinomadura adrarensis</name>
    <dbReference type="NCBI Taxonomy" id="1819600"/>
    <lineage>
        <taxon>Bacteria</taxon>
        <taxon>Bacillati</taxon>
        <taxon>Actinomycetota</taxon>
        <taxon>Actinomycetes</taxon>
        <taxon>Streptosporangiales</taxon>
        <taxon>Thermomonosporaceae</taxon>
        <taxon>Actinomadura</taxon>
    </lineage>
</organism>
<dbReference type="Proteomes" id="UP001597083">
    <property type="component" value="Unassembled WGS sequence"/>
</dbReference>
<gene>
    <name evidence="3" type="ORF">ACFQ07_19635</name>
</gene>
<sequence length="109" mass="11698">MKGDEGYVMDGQPETTMDDMRPLEDGDPRAVGGYVLLGRIGSGGMGTVYLGRAPGDDHDTRVAVKTIHPHLALDSAFRERFRDEAVLAGRVASFCTARVLAHGEEAGRP</sequence>
<evidence type="ECO:0000256" key="1">
    <source>
        <dbReference type="PROSITE-ProRule" id="PRU10141"/>
    </source>
</evidence>
<protein>
    <recommendedName>
        <fullName evidence="5">Protein kinase domain-containing protein</fullName>
    </recommendedName>
</protein>
<evidence type="ECO:0000313" key="3">
    <source>
        <dbReference type="EMBL" id="MFD0854457.1"/>
    </source>
</evidence>
<dbReference type="SUPFAM" id="SSF56112">
    <property type="entry name" value="Protein kinase-like (PK-like)"/>
    <property type="match status" value="1"/>
</dbReference>
<keyword evidence="4" id="KW-1185">Reference proteome</keyword>
<accession>A0ABW3CKC9</accession>